<evidence type="ECO:0000313" key="2">
    <source>
        <dbReference type="EMBL" id="UOX33594.1"/>
    </source>
</evidence>
<dbReference type="Proteomes" id="UP000830454">
    <property type="component" value="Chromosome"/>
</dbReference>
<dbReference type="Pfam" id="PF13302">
    <property type="entry name" value="Acetyltransf_3"/>
    <property type="match status" value="1"/>
</dbReference>
<proteinExistence type="predicted"/>
<dbReference type="SUPFAM" id="SSF55729">
    <property type="entry name" value="Acyl-CoA N-acyltransferases (Nat)"/>
    <property type="match status" value="1"/>
</dbReference>
<evidence type="ECO:0000259" key="1">
    <source>
        <dbReference type="PROSITE" id="PS51186"/>
    </source>
</evidence>
<dbReference type="PROSITE" id="PS51186">
    <property type="entry name" value="GNAT"/>
    <property type="match status" value="1"/>
</dbReference>
<dbReference type="EMBL" id="CP090145">
    <property type="protein sequence ID" value="UOX33594.1"/>
    <property type="molecule type" value="Genomic_DNA"/>
</dbReference>
<protein>
    <submittedName>
        <fullName evidence="2">GNAT family N-acetyltransferase</fullName>
    </submittedName>
</protein>
<dbReference type="InterPro" id="IPR051531">
    <property type="entry name" value="N-acetyltransferase"/>
</dbReference>
<reference evidence="2" key="1">
    <citation type="submission" date="2021-12" db="EMBL/GenBank/DDBJ databases">
        <authorList>
            <person name="Cha I.-T."/>
            <person name="Lee K.-E."/>
            <person name="Park S.-J."/>
        </authorList>
    </citation>
    <scope>NUCLEOTIDE SEQUENCE</scope>
    <source>
        <strain evidence="2">YSM-43</strain>
    </source>
</reference>
<dbReference type="RefSeq" id="WP_045966602.1">
    <property type="nucleotide sequence ID" value="NZ_CP090145.1"/>
</dbReference>
<dbReference type="Gene3D" id="3.40.630.30">
    <property type="match status" value="1"/>
</dbReference>
<sequence length="172" mass="19973">MTDFKTFDTERLILRPTSKEDAKFIFELFNTPSWLKYIGDRNIRTIEDAAIYIENKMLSQLEKLSFSNYTIIRKSDNAKIGTCGLYDREGLDGIDIGFAFLPEYGKKGYAFEAVEKLKNSAFEEFKLKEIIAITRKDNFSSQKLLEKLDLKLEGIAKLPNDDEEWLLYKIKA</sequence>
<dbReference type="InterPro" id="IPR016181">
    <property type="entry name" value="Acyl_CoA_acyltransferase"/>
</dbReference>
<name>A0ABY4HQ04_9FLAO</name>
<dbReference type="InterPro" id="IPR000182">
    <property type="entry name" value="GNAT_dom"/>
</dbReference>
<accession>A0ABY4HQ04</accession>
<evidence type="ECO:0000313" key="3">
    <source>
        <dbReference type="Proteomes" id="UP000830454"/>
    </source>
</evidence>
<dbReference type="PANTHER" id="PTHR43792">
    <property type="entry name" value="GNAT FAMILY, PUTATIVE (AFU_ORTHOLOGUE AFUA_3G00765)-RELATED-RELATED"/>
    <property type="match status" value="1"/>
</dbReference>
<reference evidence="2" key="2">
    <citation type="submission" date="2022-04" db="EMBL/GenBank/DDBJ databases">
        <title>Complete Genome Sequence of Flavobacterium sediminilitoris YSM-43, Isolated from a Tidal Sediment.</title>
        <authorList>
            <person name="Lee P.A."/>
        </authorList>
    </citation>
    <scope>NUCLEOTIDE SEQUENCE</scope>
    <source>
        <strain evidence="2">YSM-43</strain>
    </source>
</reference>
<keyword evidence="3" id="KW-1185">Reference proteome</keyword>
<dbReference type="PANTHER" id="PTHR43792:SF1">
    <property type="entry name" value="N-ACETYLTRANSFERASE DOMAIN-CONTAINING PROTEIN"/>
    <property type="match status" value="1"/>
</dbReference>
<organism evidence="2 3">
    <name type="scientific">Flavobacterium sediminilitoris</name>
    <dbReference type="NCBI Taxonomy" id="2024526"/>
    <lineage>
        <taxon>Bacteria</taxon>
        <taxon>Pseudomonadati</taxon>
        <taxon>Bacteroidota</taxon>
        <taxon>Flavobacteriia</taxon>
        <taxon>Flavobacteriales</taxon>
        <taxon>Flavobacteriaceae</taxon>
        <taxon>Flavobacterium</taxon>
    </lineage>
</organism>
<feature type="domain" description="N-acetyltransferase" evidence="1">
    <location>
        <begin position="12"/>
        <end position="172"/>
    </location>
</feature>
<gene>
    <name evidence="2" type="ORF">LXD69_16365</name>
</gene>